<name>A0ACB8EVJ9_9SAUR</name>
<comment type="caution">
    <text evidence="1">The sequence shown here is derived from an EMBL/GenBank/DDBJ whole genome shotgun (WGS) entry which is preliminary data.</text>
</comment>
<organism evidence="1 2">
    <name type="scientific">Sphaerodactylus townsendi</name>
    <dbReference type="NCBI Taxonomy" id="933632"/>
    <lineage>
        <taxon>Eukaryota</taxon>
        <taxon>Metazoa</taxon>
        <taxon>Chordata</taxon>
        <taxon>Craniata</taxon>
        <taxon>Vertebrata</taxon>
        <taxon>Euteleostomi</taxon>
        <taxon>Lepidosauria</taxon>
        <taxon>Squamata</taxon>
        <taxon>Bifurcata</taxon>
        <taxon>Gekkota</taxon>
        <taxon>Sphaerodactylidae</taxon>
        <taxon>Sphaerodactylus</taxon>
    </lineage>
</organism>
<evidence type="ECO:0000313" key="1">
    <source>
        <dbReference type="EMBL" id="KAH7996765.1"/>
    </source>
</evidence>
<dbReference type="Proteomes" id="UP000827872">
    <property type="component" value="Linkage Group LG15"/>
</dbReference>
<reference evidence="1" key="1">
    <citation type="submission" date="2021-08" db="EMBL/GenBank/DDBJ databases">
        <title>The first chromosome-level gecko genome reveals the dynamic sex chromosomes of Neotropical dwarf geckos (Sphaerodactylidae: Sphaerodactylus).</title>
        <authorList>
            <person name="Pinto B.J."/>
            <person name="Keating S.E."/>
            <person name="Gamble T."/>
        </authorList>
    </citation>
    <scope>NUCLEOTIDE SEQUENCE</scope>
    <source>
        <strain evidence="1">TG3544</strain>
    </source>
</reference>
<gene>
    <name evidence="1" type="ORF">K3G42_010851</name>
</gene>
<protein>
    <submittedName>
        <fullName evidence="1">Uncharacterized protein</fullName>
    </submittedName>
</protein>
<accession>A0ACB8EVJ9</accession>
<keyword evidence="2" id="KW-1185">Reference proteome</keyword>
<proteinExistence type="predicted"/>
<sequence>MSTGCSQLWLVLPAPPAVGGSPLLLQLLPHPPLALLGSPPLPPPPAPQPPAIHGQGELEAAEPEGAEVAAAASYERCSVLWREQKDTDRQREDGWRLRGEQGCRTWCTIQDTRPPKVIDIKNRPLPDSGFFNLNRSNQDRQSVLFEQQSLRKMVNK</sequence>
<evidence type="ECO:0000313" key="2">
    <source>
        <dbReference type="Proteomes" id="UP000827872"/>
    </source>
</evidence>
<dbReference type="EMBL" id="CM037628">
    <property type="protein sequence ID" value="KAH7996765.1"/>
    <property type="molecule type" value="Genomic_DNA"/>
</dbReference>